<dbReference type="PROSITE" id="PS51194">
    <property type="entry name" value="HELICASE_CTER"/>
    <property type="match status" value="1"/>
</dbReference>
<evidence type="ECO:0000256" key="2">
    <source>
        <dbReference type="ARBA" id="ARBA00022801"/>
    </source>
</evidence>
<evidence type="ECO:0000256" key="1">
    <source>
        <dbReference type="ARBA" id="ARBA00022741"/>
    </source>
</evidence>
<dbReference type="InterPro" id="IPR050474">
    <property type="entry name" value="Hel308_SKI2-like"/>
</dbReference>
<dbReference type="PANTHER" id="PTHR47961:SF6">
    <property type="entry name" value="DNA-DIRECTED DNA POLYMERASE"/>
    <property type="match status" value="1"/>
</dbReference>
<evidence type="ECO:0000259" key="5">
    <source>
        <dbReference type="PROSITE" id="PS51192"/>
    </source>
</evidence>
<dbReference type="GO" id="GO:0005524">
    <property type="term" value="F:ATP binding"/>
    <property type="evidence" value="ECO:0007669"/>
    <property type="project" value="UniProtKB-KW"/>
</dbReference>
<dbReference type="GO" id="GO:0004386">
    <property type="term" value="F:helicase activity"/>
    <property type="evidence" value="ECO:0007669"/>
    <property type="project" value="UniProtKB-KW"/>
</dbReference>
<dbReference type="AlphaFoldDB" id="C6B4U9"/>
<dbReference type="GO" id="GO:0003676">
    <property type="term" value="F:nucleic acid binding"/>
    <property type="evidence" value="ECO:0007669"/>
    <property type="project" value="InterPro"/>
</dbReference>
<keyword evidence="3 7" id="KW-0347">Helicase</keyword>
<protein>
    <submittedName>
        <fullName evidence="7">Helicase domain protein</fullName>
    </submittedName>
</protein>
<dbReference type="InterPro" id="IPR014001">
    <property type="entry name" value="Helicase_ATP-bd"/>
</dbReference>
<keyword evidence="7" id="KW-0614">Plasmid</keyword>
<dbReference type="InterPro" id="IPR027417">
    <property type="entry name" value="P-loop_NTPase"/>
</dbReference>
<organism evidence="7 8">
    <name type="scientific">Rhizobium leguminosarum bv. trifolii (strain WSM1325)</name>
    <dbReference type="NCBI Taxonomy" id="395491"/>
    <lineage>
        <taxon>Bacteria</taxon>
        <taxon>Pseudomonadati</taxon>
        <taxon>Pseudomonadota</taxon>
        <taxon>Alphaproteobacteria</taxon>
        <taxon>Hyphomicrobiales</taxon>
        <taxon>Rhizobiaceae</taxon>
        <taxon>Rhizobium/Agrobacterium group</taxon>
        <taxon>Rhizobium</taxon>
    </lineage>
</organism>
<evidence type="ECO:0000256" key="4">
    <source>
        <dbReference type="ARBA" id="ARBA00022840"/>
    </source>
</evidence>
<evidence type="ECO:0000313" key="7">
    <source>
        <dbReference type="EMBL" id="ACS59107.1"/>
    </source>
</evidence>
<dbReference type="PROSITE" id="PS51192">
    <property type="entry name" value="HELICASE_ATP_BIND_1"/>
    <property type="match status" value="1"/>
</dbReference>
<gene>
    <name evidence="7" type="ordered locus">Rleg_4880</name>
</gene>
<keyword evidence="1" id="KW-0547">Nucleotide-binding</keyword>
<dbReference type="OrthoDB" id="9815222at2"/>
<geneLocation type="plasmid" evidence="7 8">
    <name>pR132501</name>
</geneLocation>
<keyword evidence="2" id="KW-0378">Hydrolase</keyword>
<evidence type="ECO:0000259" key="6">
    <source>
        <dbReference type="PROSITE" id="PS51194"/>
    </source>
</evidence>
<accession>C6B4U9</accession>
<sequence length="713" mass="80418">MLLEDLRSFLTTGFGPEQAVLVLGAVNTLVNSQRTHDLGREMVIRCLAKKDLFPPGLLPLLESLVGSVGLIPYLSKDVSTFEEQLMLEAHRTPAIGKVDFFHTLQLQIYRELRSKRNVVLSATTSVGKSAIVDAIIASGDHKHLTIIVPTIALIDETRRRIIETFGSRYAIVTHPTQVSSRDKATVFVLTQERALNRDDLQDVSFFVIDEFYKLDLQMEKSIERAVDLNLCFHKLSSNGAQFYLIGPHVDGINGLASKREFLFLPSHFSTIALDIVQYGLPRDGGEREEKLIELCEELTSPTLIFCQSPGSAKRAAETLLEAEGLLPETDLTWPAVEWLEKEYPEEWIVTHALRRGVGIHHGSIPRALQQYMVKAFETGAIKFLICTSTLIEGVNTVAENVIIFDKRIKNTGIDYFTFRNIAGRAGRMRRYFVGRVYVLEEQPEPDTCVIEVAVGTQSETTPMSLLLDLEDDDLTPASKTRVESVTRESPLSLETLRANRRVHIEKQYDIYDAIWRDTSLLGRPLAWRGVPDSPQLLAVCNLIVDYLDSEILKGYQIFSGKQLQAKLYSVENSKSLREVIDDFVEHRRRDASVSDAVELALRFLRKYVGYTFPQSLMAISHIQGDVLRKIGVEPGNYEFYAAKAESLFMERGLFALDEYGIPPETAIRFAPVAREYPTLDSAIELVKRMDLRGVDLTKFERDLIDDLRASLLS</sequence>
<dbReference type="Gene3D" id="3.40.50.300">
    <property type="entry name" value="P-loop containing nucleotide triphosphate hydrolases"/>
    <property type="match status" value="2"/>
</dbReference>
<evidence type="ECO:0000256" key="3">
    <source>
        <dbReference type="ARBA" id="ARBA00022806"/>
    </source>
</evidence>
<dbReference type="Pfam" id="PF00270">
    <property type="entry name" value="DEAD"/>
    <property type="match status" value="1"/>
</dbReference>
<dbReference type="Pfam" id="PF00271">
    <property type="entry name" value="Helicase_C"/>
    <property type="match status" value="1"/>
</dbReference>
<dbReference type="EMBL" id="CP001623">
    <property type="protein sequence ID" value="ACS59107.1"/>
    <property type="molecule type" value="Genomic_DNA"/>
</dbReference>
<keyword evidence="4" id="KW-0067">ATP-binding</keyword>
<dbReference type="InterPro" id="IPR011545">
    <property type="entry name" value="DEAD/DEAH_box_helicase_dom"/>
</dbReference>
<dbReference type="SUPFAM" id="SSF52540">
    <property type="entry name" value="P-loop containing nucleoside triphosphate hydrolases"/>
    <property type="match status" value="2"/>
</dbReference>
<dbReference type="InterPro" id="IPR001650">
    <property type="entry name" value="Helicase_C-like"/>
</dbReference>
<dbReference type="SMART" id="SM00490">
    <property type="entry name" value="HELICc"/>
    <property type="match status" value="1"/>
</dbReference>
<dbReference type="Proteomes" id="UP000002256">
    <property type="component" value="Plasmid pR132501"/>
</dbReference>
<feature type="domain" description="Helicase C-terminal" evidence="6">
    <location>
        <begin position="287"/>
        <end position="469"/>
    </location>
</feature>
<dbReference type="PANTHER" id="PTHR47961">
    <property type="entry name" value="DNA POLYMERASE THETA, PUTATIVE (AFU_ORTHOLOGUE AFUA_1G05260)-RELATED"/>
    <property type="match status" value="1"/>
</dbReference>
<proteinExistence type="predicted"/>
<reference evidence="7 8" key="1">
    <citation type="journal article" date="2010" name="Stand. Genomic Sci.">
        <title>Complete genome sequence of Rhizobium leguminosarum bv. trifolii strain WSM1325, an effective microsymbiont of annual Mediterranean clovers.</title>
        <authorList>
            <person name="Reeve W."/>
            <person name="O'Hara G."/>
            <person name="Chain P."/>
            <person name="Ardley J."/>
            <person name="Brau L."/>
            <person name="Nandesena K."/>
            <person name="Tiwari R."/>
            <person name="Copeland A."/>
            <person name="Nolan M."/>
            <person name="Han C."/>
            <person name="Brettin T."/>
            <person name="Land M."/>
            <person name="Ovchinikova G."/>
            <person name="Ivanova N."/>
            <person name="Mavromatis K."/>
            <person name="Markowitz V."/>
            <person name="Kyrpides N."/>
            <person name="Melino V."/>
            <person name="Denton M."/>
            <person name="Yates R."/>
            <person name="Howieson J."/>
        </authorList>
    </citation>
    <scope>NUCLEOTIDE SEQUENCE [LARGE SCALE GENOMIC DNA]</scope>
    <source>
        <strain evidence="7 8">WSM1325</strain>
        <plasmid evidence="8">Plasmid pR132501</plasmid>
    </source>
</reference>
<feature type="domain" description="Helicase ATP-binding" evidence="5">
    <location>
        <begin position="109"/>
        <end position="266"/>
    </location>
</feature>
<dbReference type="KEGG" id="rlg:Rleg_4880"/>
<name>C6B4U9_RHILS</name>
<evidence type="ECO:0000313" key="8">
    <source>
        <dbReference type="Proteomes" id="UP000002256"/>
    </source>
</evidence>
<dbReference type="GO" id="GO:0016787">
    <property type="term" value="F:hydrolase activity"/>
    <property type="evidence" value="ECO:0007669"/>
    <property type="project" value="UniProtKB-KW"/>
</dbReference>
<dbReference type="HOGENOM" id="CLU_025497_0_0_5"/>